<dbReference type="Proteomes" id="UP000218327">
    <property type="component" value="Unassembled WGS sequence"/>
</dbReference>
<evidence type="ECO:0000259" key="1">
    <source>
        <dbReference type="Pfam" id="PF07238"/>
    </source>
</evidence>
<organism evidence="2 3">
    <name type="scientific">SAR86 cluster bacterium</name>
    <dbReference type="NCBI Taxonomy" id="2030880"/>
    <lineage>
        <taxon>Bacteria</taxon>
        <taxon>Pseudomonadati</taxon>
        <taxon>Pseudomonadota</taxon>
        <taxon>Gammaproteobacteria</taxon>
        <taxon>SAR86 cluster</taxon>
    </lineage>
</organism>
<dbReference type="Pfam" id="PF07238">
    <property type="entry name" value="PilZ"/>
    <property type="match status" value="1"/>
</dbReference>
<dbReference type="EMBL" id="NVVJ01000010">
    <property type="protein sequence ID" value="PCJ26636.1"/>
    <property type="molecule type" value="Genomic_DNA"/>
</dbReference>
<dbReference type="GO" id="GO:0035438">
    <property type="term" value="F:cyclic-di-GMP binding"/>
    <property type="evidence" value="ECO:0007669"/>
    <property type="project" value="InterPro"/>
</dbReference>
<sequence length="190" mass="21587">MTNEQRRFFRIEDCIDLSWRIAEPGKSSIVPSNGEVTDEQKLQAIDGEFNALESAIWRDDPKLAKALELLNRKIDLIISNSGLIEDAGLSENYEFSSEDLIVSLSASGIAFDCAQKFNVGDRLDMLITLKPEQSRFKALGKIVEVAENWPAGDFPYQLRIAMEIGVQDEERLVQHIVHRQVQRIAKRRNN</sequence>
<dbReference type="AlphaFoldDB" id="A0A2A5B6G7"/>
<evidence type="ECO:0000313" key="3">
    <source>
        <dbReference type="Proteomes" id="UP000218327"/>
    </source>
</evidence>
<dbReference type="InterPro" id="IPR009875">
    <property type="entry name" value="PilZ_domain"/>
</dbReference>
<proteinExistence type="predicted"/>
<reference evidence="3" key="1">
    <citation type="submission" date="2017-08" db="EMBL/GenBank/DDBJ databases">
        <title>A dynamic microbial community with high functional redundancy inhabits the cold, oxic subseafloor aquifer.</title>
        <authorList>
            <person name="Tully B.J."/>
            <person name="Wheat C.G."/>
            <person name="Glazer B.T."/>
            <person name="Huber J.A."/>
        </authorList>
    </citation>
    <scope>NUCLEOTIDE SEQUENCE [LARGE SCALE GENOMIC DNA]</scope>
</reference>
<gene>
    <name evidence="2" type="ORF">COA96_04775</name>
</gene>
<protein>
    <recommendedName>
        <fullName evidence="1">PilZ domain-containing protein</fullName>
    </recommendedName>
</protein>
<feature type="domain" description="PilZ" evidence="1">
    <location>
        <begin position="101"/>
        <end position="176"/>
    </location>
</feature>
<accession>A0A2A5B6G7</accession>
<comment type="caution">
    <text evidence="2">The sequence shown here is derived from an EMBL/GenBank/DDBJ whole genome shotgun (WGS) entry which is preliminary data.</text>
</comment>
<evidence type="ECO:0000313" key="2">
    <source>
        <dbReference type="EMBL" id="PCJ26636.1"/>
    </source>
</evidence>
<dbReference type="Gene3D" id="2.40.10.220">
    <property type="entry name" value="predicted glycosyltransferase like domains"/>
    <property type="match status" value="1"/>
</dbReference>
<name>A0A2A5B6G7_9GAMM</name>